<name>A0A1X7V0I7_AMPQE</name>
<proteinExistence type="predicted"/>
<reference evidence="1" key="1">
    <citation type="submission" date="2017-05" db="UniProtKB">
        <authorList>
            <consortium name="EnsemblMetazoa"/>
        </authorList>
    </citation>
    <scope>IDENTIFICATION</scope>
</reference>
<dbReference type="EnsemblMetazoa" id="Aqu2.1.33102_001">
    <property type="protein sequence ID" value="Aqu2.1.33102_001"/>
    <property type="gene ID" value="Aqu2.1.33102"/>
</dbReference>
<accession>A0A1X7V0I7</accession>
<dbReference type="InParanoid" id="A0A1X7V0I7"/>
<organism evidence="1">
    <name type="scientific">Amphimedon queenslandica</name>
    <name type="common">Sponge</name>
    <dbReference type="NCBI Taxonomy" id="400682"/>
    <lineage>
        <taxon>Eukaryota</taxon>
        <taxon>Metazoa</taxon>
        <taxon>Porifera</taxon>
        <taxon>Demospongiae</taxon>
        <taxon>Heteroscleromorpha</taxon>
        <taxon>Haplosclerida</taxon>
        <taxon>Niphatidae</taxon>
        <taxon>Amphimedon</taxon>
    </lineage>
</organism>
<sequence length="26" mass="2987">MTIRSYEPSLCEEPVTRSFSSHKKSS</sequence>
<dbReference type="AlphaFoldDB" id="A0A1X7V0I7"/>
<evidence type="ECO:0000313" key="1">
    <source>
        <dbReference type="EnsemblMetazoa" id="Aqu2.1.33102_001"/>
    </source>
</evidence>
<protein>
    <submittedName>
        <fullName evidence="1">Uncharacterized protein</fullName>
    </submittedName>
</protein>